<dbReference type="GO" id="GO:0004497">
    <property type="term" value="F:monooxygenase activity"/>
    <property type="evidence" value="ECO:0007669"/>
    <property type="project" value="UniProtKB-KW"/>
</dbReference>
<sequence length="216" mass="24568">MLISINKATLTDCPPEDYERMYAEAGDFMAKQEGHVGQLLVRSQTDPDVYVTVLVWSDLERYNRLDDMPELMEIFERVVSLSGPEPADGDRIVLEHHKADVVYADRTAPDDERAGMVCLNRIRLAGCADAFYEEVYRRGSDLMAAQPGHLRHKLVRSREDPSVYFSVAEWASLSHYRALDRLDDLTAIFAEVNDKIEIENHECVVVYENSERGADA</sequence>
<protein>
    <submittedName>
        <fullName evidence="2">Heme-degrading monooxygenase HmoA</fullName>
    </submittedName>
</protein>
<proteinExistence type="predicted"/>
<dbReference type="Proteomes" id="UP000316628">
    <property type="component" value="Unassembled WGS sequence"/>
</dbReference>
<evidence type="ECO:0000313" key="3">
    <source>
        <dbReference type="Proteomes" id="UP000316628"/>
    </source>
</evidence>
<dbReference type="SUPFAM" id="SSF54909">
    <property type="entry name" value="Dimeric alpha+beta barrel"/>
    <property type="match status" value="2"/>
</dbReference>
<dbReference type="Pfam" id="PF03992">
    <property type="entry name" value="ABM"/>
    <property type="match status" value="1"/>
</dbReference>
<dbReference type="AlphaFoldDB" id="A0A543JQS9"/>
<gene>
    <name evidence="2" type="ORF">FHX81_7663</name>
</gene>
<organism evidence="2 3">
    <name type="scientific">Saccharothrix saharensis</name>
    <dbReference type="NCBI Taxonomy" id="571190"/>
    <lineage>
        <taxon>Bacteria</taxon>
        <taxon>Bacillati</taxon>
        <taxon>Actinomycetota</taxon>
        <taxon>Actinomycetes</taxon>
        <taxon>Pseudonocardiales</taxon>
        <taxon>Pseudonocardiaceae</taxon>
        <taxon>Saccharothrix</taxon>
    </lineage>
</organism>
<feature type="domain" description="ABM" evidence="1">
    <location>
        <begin position="116"/>
        <end position="205"/>
    </location>
</feature>
<evidence type="ECO:0000259" key="1">
    <source>
        <dbReference type="PROSITE" id="PS51725"/>
    </source>
</evidence>
<dbReference type="InterPro" id="IPR007138">
    <property type="entry name" value="ABM_dom"/>
</dbReference>
<keyword evidence="2" id="KW-0560">Oxidoreductase</keyword>
<dbReference type="PROSITE" id="PS51725">
    <property type="entry name" value="ABM"/>
    <property type="match status" value="1"/>
</dbReference>
<accession>A0A543JQS9</accession>
<name>A0A543JQS9_9PSEU</name>
<dbReference type="InterPro" id="IPR011008">
    <property type="entry name" value="Dimeric_a/b-barrel"/>
</dbReference>
<dbReference type="RefSeq" id="WP_170232317.1">
    <property type="nucleotide sequence ID" value="NZ_VFPP01000001.1"/>
</dbReference>
<reference evidence="2 3" key="1">
    <citation type="submission" date="2019-06" db="EMBL/GenBank/DDBJ databases">
        <title>Sequencing the genomes of 1000 actinobacteria strains.</title>
        <authorList>
            <person name="Klenk H.-P."/>
        </authorList>
    </citation>
    <scope>NUCLEOTIDE SEQUENCE [LARGE SCALE GENOMIC DNA]</scope>
    <source>
        <strain evidence="2 3">DSM 45456</strain>
    </source>
</reference>
<evidence type="ECO:0000313" key="2">
    <source>
        <dbReference type="EMBL" id="TQM85190.1"/>
    </source>
</evidence>
<dbReference type="Gene3D" id="3.30.70.100">
    <property type="match status" value="2"/>
</dbReference>
<keyword evidence="2" id="KW-0503">Monooxygenase</keyword>
<dbReference type="EMBL" id="VFPP01000001">
    <property type="protein sequence ID" value="TQM85190.1"/>
    <property type="molecule type" value="Genomic_DNA"/>
</dbReference>
<comment type="caution">
    <text evidence="2">The sequence shown here is derived from an EMBL/GenBank/DDBJ whole genome shotgun (WGS) entry which is preliminary data.</text>
</comment>
<keyword evidence="3" id="KW-1185">Reference proteome</keyword>